<evidence type="ECO:0000313" key="2">
    <source>
        <dbReference type="Proteomes" id="UP001165960"/>
    </source>
</evidence>
<protein>
    <submittedName>
        <fullName evidence="1">Uncharacterized protein</fullName>
    </submittedName>
</protein>
<organism evidence="1 2">
    <name type="scientific">Entomophthora muscae</name>
    <dbReference type="NCBI Taxonomy" id="34485"/>
    <lineage>
        <taxon>Eukaryota</taxon>
        <taxon>Fungi</taxon>
        <taxon>Fungi incertae sedis</taxon>
        <taxon>Zoopagomycota</taxon>
        <taxon>Entomophthoromycotina</taxon>
        <taxon>Entomophthoromycetes</taxon>
        <taxon>Entomophthorales</taxon>
        <taxon>Entomophthoraceae</taxon>
        <taxon>Entomophthora</taxon>
    </lineage>
</organism>
<accession>A0ACC2TUU4</accession>
<keyword evidence="2" id="KW-1185">Reference proteome</keyword>
<evidence type="ECO:0000313" key="1">
    <source>
        <dbReference type="EMBL" id="KAJ9078246.1"/>
    </source>
</evidence>
<sequence>MKYLSIENNDWGHDESLFGCQIIHFCPFHGTSISEDVIPTQLVPDFDPGHTLVTSQEQDYHSVAMPLLVFGVINDISILVLKTQELSPSSQKTDQTLQDSPGPANPLSHRLKLMNYSATCQPTTENSLNSCQSVVKLVPMKTHIYKGDVTWLTEVGEGPAANLPNANTGVLKPTLETLESNPDPPKTT</sequence>
<reference evidence="1" key="1">
    <citation type="submission" date="2022-04" db="EMBL/GenBank/DDBJ databases">
        <title>Genome of the entomopathogenic fungus Entomophthora muscae.</title>
        <authorList>
            <person name="Elya C."/>
            <person name="Lovett B.R."/>
            <person name="Lee E."/>
            <person name="Macias A.M."/>
            <person name="Hajek A.E."/>
            <person name="De Bivort B.L."/>
            <person name="Kasson M.T."/>
            <person name="De Fine Licht H.H."/>
            <person name="Stajich J.E."/>
        </authorList>
    </citation>
    <scope>NUCLEOTIDE SEQUENCE</scope>
    <source>
        <strain evidence="1">Berkeley</strain>
    </source>
</reference>
<dbReference type="EMBL" id="QTSX02002156">
    <property type="protein sequence ID" value="KAJ9078246.1"/>
    <property type="molecule type" value="Genomic_DNA"/>
</dbReference>
<proteinExistence type="predicted"/>
<gene>
    <name evidence="1" type="ORF">DSO57_1008630</name>
</gene>
<dbReference type="Proteomes" id="UP001165960">
    <property type="component" value="Unassembled WGS sequence"/>
</dbReference>
<name>A0ACC2TUU4_9FUNG</name>
<comment type="caution">
    <text evidence="1">The sequence shown here is derived from an EMBL/GenBank/DDBJ whole genome shotgun (WGS) entry which is preliminary data.</text>
</comment>